<name>A0A9Q4KPN3_9BACT</name>
<evidence type="ECO:0000313" key="7">
    <source>
        <dbReference type="Proteomes" id="UP001075461"/>
    </source>
</evidence>
<evidence type="ECO:0000256" key="1">
    <source>
        <dbReference type="ARBA" id="ARBA00010333"/>
    </source>
</evidence>
<reference evidence="6" key="1">
    <citation type="submission" date="2022-12" db="EMBL/GenBank/DDBJ databases">
        <title>Species Delineation and Comparative Genomics within the Campylobacter ureolyticus Complex.</title>
        <authorList>
            <person name="Maki J."/>
            <person name="Howard M."/>
            <person name="Connelly S."/>
            <person name="Hardy D.J."/>
            <person name="Cameron A."/>
        </authorList>
    </citation>
    <scope>NUCLEOTIDE SEQUENCE</scope>
    <source>
        <strain evidence="6">URMC_786</strain>
    </source>
</reference>
<gene>
    <name evidence="6" type="ORF">O6B92_04720</name>
</gene>
<comment type="caution">
    <text evidence="6">The sequence shown here is derived from an EMBL/GenBank/DDBJ whole genome shotgun (WGS) entry which is preliminary data.</text>
</comment>
<evidence type="ECO:0000259" key="5">
    <source>
        <dbReference type="SMART" id="SM00062"/>
    </source>
</evidence>
<evidence type="ECO:0000313" key="6">
    <source>
        <dbReference type="EMBL" id="MCZ6161639.1"/>
    </source>
</evidence>
<dbReference type="SMART" id="SM00062">
    <property type="entry name" value="PBPb"/>
    <property type="match status" value="1"/>
</dbReference>
<dbReference type="Gene3D" id="3.40.190.10">
    <property type="entry name" value="Periplasmic binding protein-like II"/>
    <property type="match status" value="2"/>
</dbReference>
<dbReference type="PANTHER" id="PTHR30085">
    <property type="entry name" value="AMINO ACID ABC TRANSPORTER PERMEASE"/>
    <property type="match status" value="1"/>
</dbReference>
<dbReference type="AlphaFoldDB" id="A0A9Q4KPN3"/>
<dbReference type="EMBL" id="JAPXGP010000003">
    <property type="protein sequence ID" value="MCZ6161639.1"/>
    <property type="molecule type" value="Genomic_DNA"/>
</dbReference>
<accession>A0A9Q4KPN3</accession>
<organism evidence="6 7">
    <name type="scientific">Campylobacter ureolyticus</name>
    <dbReference type="NCBI Taxonomy" id="827"/>
    <lineage>
        <taxon>Bacteria</taxon>
        <taxon>Pseudomonadati</taxon>
        <taxon>Campylobacterota</taxon>
        <taxon>Epsilonproteobacteria</taxon>
        <taxon>Campylobacterales</taxon>
        <taxon>Campylobacteraceae</taxon>
        <taxon>Campylobacter</taxon>
    </lineage>
</organism>
<dbReference type="SUPFAM" id="SSF53850">
    <property type="entry name" value="Periplasmic binding protein-like II"/>
    <property type="match status" value="1"/>
</dbReference>
<dbReference type="Pfam" id="PF00497">
    <property type="entry name" value="SBP_bac_3"/>
    <property type="match status" value="1"/>
</dbReference>
<dbReference type="GO" id="GO:0005576">
    <property type="term" value="C:extracellular region"/>
    <property type="evidence" value="ECO:0007669"/>
    <property type="project" value="TreeGrafter"/>
</dbReference>
<comment type="similarity">
    <text evidence="1 4">Belongs to the bacterial solute-binding protein 3 family.</text>
</comment>
<keyword evidence="2" id="KW-0813">Transport</keyword>
<feature type="domain" description="Solute-binding protein family 3/N-terminal" evidence="5">
    <location>
        <begin position="28"/>
        <end position="253"/>
    </location>
</feature>
<sequence>MKRIFFIILFGFCALFARNLDEIKKSNEIIIGVRTELPPFSQIKDGEFTGFEVELAKAIGNKILNNSKGIVKIVGVETTDRITMLKNDKIDIMVANFTMTDERKKAVDFSLPYLLDFMGILAPKNSSLNKLSSFDGKKLLVIPGTTSDEYLKYNKSKIKDIKIVKCNNLYDCLTKLKNNEADGYFHTVFALANITVIDNGFVITNKAVGKPDYIACGIKKGNLSLLNAVNDAIVKLSKENFFTKAYDETFKIHYKGTIDKKYFLVDDIYKVFG</sequence>
<evidence type="ECO:0000256" key="4">
    <source>
        <dbReference type="RuleBase" id="RU003744"/>
    </source>
</evidence>
<dbReference type="GO" id="GO:0006865">
    <property type="term" value="P:amino acid transport"/>
    <property type="evidence" value="ECO:0007669"/>
    <property type="project" value="TreeGrafter"/>
</dbReference>
<dbReference type="Proteomes" id="UP001075461">
    <property type="component" value="Unassembled WGS sequence"/>
</dbReference>
<dbReference type="GO" id="GO:0030288">
    <property type="term" value="C:outer membrane-bounded periplasmic space"/>
    <property type="evidence" value="ECO:0007669"/>
    <property type="project" value="TreeGrafter"/>
</dbReference>
<dbReference type="InterPro" id="IPR051455">
    <property type="entry name" value="Bact_solute-bind_prot3"/>
</dbReference>
<dbReference type="RefSeq" id="WP_269480009.1">
    <property type="nucleotide sequence ID" value="NZ_JAPXGP010000003.1"/>
</dbReference>
<evidence type="ECO:0000256" key="3">
    <source>
        <dbReference type="ARBA" id="ARBA00022729"/>
    </source>
</evidence>
<dbReference type="InterPro" id="IPR001638">
    <property type="entry name" value="Solute-binding_3/MltF_N"/>
</dbReference>
<proteinExistence type="inferred from homology"/>
<keyword evidence="3" id="KW-0732">Signal</keyword>
<dbReference type="InterPro" id="IPR018313">
    <property type="entry name" value="SBP_3_CS"/>
</dbReference>
<protein>
    <submittedName>
        <fullName evidence="6">Transporter substrate-binding domain-containing protein</fullName>
    </submittedName>
</protein>
<evidence type="ECO:0000256" key="2">
    <source>
        <dbReference type="ARBA" id="ARBA00022448"/>
    </source>
</evidence>
<dbReference type="PANTHER" id="PTHR30085:SF6">
    <property type="entry name" value="ABC TRANSPORTER GLUTAMINE-BINDING PROTEIN GLNH"/>
    <property type="match status" value="1"/>
</dbReference>
<dbReference type="PROSITE" id="PS01039">
    <property type="entry name" value="SBP_BACTERIAL_3"/>
    <property type="match status" value="1"/>
</dbReference>